<reference evidence="6 7" key="1">
    <citation type="submission" date="2018-03" db="EMBL/GenBank/DDBJ databases">
        <title>Genomic Encyclopedia of Archaeal and Bacterial Type Strains, Phase II (KMG-II): from individual species to whole genera.</title>
        <authorList>
            <person name="Goeker M."/>
        </authorList>
    </citation>
    <scope>NUCLEOTIDE SEQUENCE [LARGE SCALE GENOMIC DNA]</scope>
    <source>
        <strain evidence="6 7">DSM 28229</strain>
    </source>
</reference>
<dbReference type="AlphaFoldDB" id="A0A315ZGM6"/>
<feature type="transmembrane region" description="Helical" evidence="4">
    <location>
        <begin position="63"/>
        <end position="82"/>
    </location>
</feature>
<dbReference type="Proteomes" id="UP000245535">
    <property type="component" value="Unassembled WGS sequence"/>
</dbReference>
<dbReference type="InterPro" id="IPR018060">
    <property type="entry name" value="HTH_AraC"/>
</dbReference>
<dbReference type="SMART" id="SM00342">
    <property type="entry name" value="HTH_ARAC"/>
    <property type="match status" value="1"/>
</dbReference>
<dbReference type="InterPro" id="IPR009057">
    <property type="entry name" value="Homeodomain-like_sf"/>
</dbReference>
<feature type="transmembrane region" description="Helical" evidence="4">
    <location>
        <begin position="184"/>
        <end position="205"/>
    </location>
</feature>
<dbReference type="GO" id="GO:0043565">
    <property type="term" value="F:sequence-specific DNA binding"/>
    <property type="evidence" value="ECO:0007669"/>
    <property type="project" value="InterPro"/>
</dbReference>
<keyword evidence="4" id="KW-1133">Transmembrane helix</keyword>
<protein>
    <submittedName>
        <fullName evidence="6">AraC family transcriptional regulator</fullName>
    </submittedName>
</protein>
<feature type="transmembrane region" description="Helical" evidence="4">
    <location>
        <begin position="97"/>
        <end position="116"/>
    </location>
</feature>
<dbReference type="PANTHER" id="PTHR43280">
    <property type="entry name" value="ARAC-FAMILY TRANSCRIPTIONAL REGULATOR"/>
    <property type="match status" value="1"/>
</dbReference>
<dbReference type="RefSeq" id="WP_109616146.1">
    <property type="nucleotide sequence ID" value="NZ_QGDO01000001.1"/>
</dbReference>
<dbReference type="SUPFAM" id="SSF46689">
    <property type="entry name" value="Homeodomain-like"/>
    <property type="match status" value="1"/>
</dbReference>
<evidence type="ECO:0000256" key="3">
    <source>
        <dbReference type="ARBA" id="ARBA00023163"/>
    </source>
</evidence>
<feature type="domain" description="HTH araC/xylS-type" evidence="5">
    <location>
        <begin position="273"/>
        <end position="377"/>
    </location>
</feature>
<evidence type="ECO:0000259" key="5">
    <source>
        <dbReference type="PROSITE" id="PS01124"/>
    </source>
</evidence>
<organism evidence="6 7">
    <name type="scientific">Sediminitomix flava</name>
    <dbReference type="NCBI Taxonomy" id="379075"/>
    <lineage>
        <taxon>Bacteria</taxon>
        <taxon>Pseudomonadati</taxon>
        <taxon>Bacteroidota</taxon>
        <taxon>Cytophagia</taxon>
        <taxon>Cytophagales</taxon>
        <taxon>Flammeovirgaceae</taxon>
        <taxon>Sediminitomix</taxon>
    </lineage>
</organism>
<dbReference type="PANTHER" id="PTHR43280:SF29">
    <property type="entry name" value="ARAC-FAMILY TRANSCRIPTIONAL REGULATOR"/>
    <property type="match status" value="1"/>
</dbReference>
<name>A0A315ZGM6_SEDFL</name>
<keyword evidence="4" id="KW-0472">Membrane</keyword>
<dbReference type="Pfam" id="PF12833">
    <property type="entry name" value="HTH_18"/>
    <property type="match status" value="1"/>
</dbReference>
<feature type="transmembrane region" description="Helical" evidence="4">
    <location>
        <begin position="34"/>
        <end position="51"/>
    </location>
</feature>
<dbReference type="OrthoDB" id="9779074at2"/>
<evidence type="ECO:0000313" key="6">
    <source>
        <dbReference type="EMBL" id="PWJ44671.1"/>
    </source>
</evidence>
<evidence type="ECO:0000256" key="2">
    <source>
        <dbReference type="ARBA" id="ARBA00023125"/>
    </source>
</evidence>
<keyword evidence="1" id="KW-0805">Transcription regulation</keyword>
<dbReference type="Gene3D" id="1.10.10.60">
    <property type="entry name" value="Homeodomain-like"/>
    <property type="match status" value="2"/>
</dbReference>
<comment type="caution">
    <text evidence="6">The sequence shown here is derived from an EMBL/GenBank/DDBJ whole genome shotgun (WGS) entry which is preliminary data.</text>
</comment>
<evidence type="ECO:0000256" key="1">
    <source>
        <dbReference type="ARBA" id="ARBA00023015"/>
    </source>
</evidence>
<dbReference type="InterPro" id="IPR018062">
    <property type="entry name" value="HTH_AraC-typ_CS"/>
</dbReference>
<evidence type="ECO:0000313" key="7">
    <source>
        <dbReference type="Proteomes" id="UP000245535"/>
    </source>
</evidence>
<feature type="transmembrane region" description="Helical" evidence="4">
    <location>
        <begin position="6"/>
        <end position="25"/>
    </location>
</feature>
<feature type="transmembrane region" description="Helical" evidence="4">
    <location>
        <begin position="217"/>
        <end position="237"/>
    </location>
</feature>
<sequence>MDYYKSLLMMGAFQALVMTCFLFASKNNRTPNRILSVMTLSWSICCLTFAVQSNQFWYDHPHFFRIGSVFVGAFFPSIYLYVKQITKDGNGFESRSLLHYLPSFIYVILNIPYYILSTEEKRLLLFERSPIELYEYLELTSLFSDILPTVQGLIYSALSIKLLKSYEKSIKNLVSDTEPHTLKWLKNLILLNVGLWLLGSSGFLLDLLGKEDYHFRSYQILYLSIVGVTYFITYYALKQPEIFTQLSDNSLIETSENVRLEEEVDHELEEEANRLKAYLIDQRPYLNNQLTLPDLAKEFGLTRHRMSFVLNHAFGKNFYDVINDFRVEEAKRLLADEAHKEYKIEYIAQTSGFNSKATFNRIFKLRTEMTPSEFRNLQLA</sequence>
<keyword evidence="3" id="KW-0804">Transcription</keyword>
<gene>
    <name evidence="6" type="ORF">BC781_1011042</name>
</gene>
<dbReference type="PROSITE" id="PS01124">
    <property type="entry name" value="HTH_ARAC_FAMILY_2"/>
    <property type="match status" value="1"/>
</dbReference>
<dbReference type="EMBL" id="QGDO01000001">
    <property type="protein sequence ID" value="PWJ44671.1"/>
    <property type="molecule type" value="Genomic_DNA"/>
</dbReference>
<dbReference type="GO" id="GO:0003700">
    <property type="term" value="F:DNA-binding transcription factor activity"/>
    <property type="evidence" value="ECO:0007669"/>
    <property type="project" value="InterPro"/>
</dbReference>
<proteinExistence type="predicted"/>
<evidence type="ECO:0000256" key="4">
    <source>
        <dbReference type="SAM" id="Phobius"/>
    </source>
</evidence>
<accession>A0A315ZGM6</accession>
<keyword evidence="2" id="KW-0238">DNA-binding</keyword>
<keyword evidence="7" id="KW-1185">Reference proteome</keyword>
<keyword evidence="4" id="KW-0812">Transmembrane</keyword>
<dbReference type="PROSITE" id="PS00041">
    <property type="entry name" value="HTH_ARAC_FAMILY_1"/>
    <property type="match status" value="1"/>
</dbReference>